<name>A0A125QF96_PSEFL</name>
<dbReference type="GO" id="GO:0008453">
    <property type="term" value="F:alanine-glyoxylate transaminase activity"/>
    <property type="evidence" value="ECO:0007669"/>
    <property type="project" value="TreeGrafter"/>
</dbReference>
<dbReference type="PATRIC" id="fig|294.194.peg.6739"/>
<keyword evidence="7" id="KW-0560">Oxidoreductase</keyword>
<comment type="similarity">
    <text evidence="2">Belongs to the class-V pyridoxal-phosphate-dependent aminotransferase family.</text>
</comment>
<evidence type="ECO:0000256" key="1">
    <source>
        <dbReference type="ARBA" id="ARBA00001933"/>
    </source>
</evidence>
<dbReference type="SUPFAM" id="SSF53383">
    <property type="entry name" value="PLP-dependent transferases"/>
    <property type="match status" value="1"/>
</dbReference>
<feature type="domain" description="Aminotransferase class V" evidence="6">
    <location>
        <begin position="29"/>
        <end position="328"/>
    </location>
</feature>
<evidence type="ECO:0000259" key="6">
    <source>
        <dbReference type="Pfam" id="PF00266"/>
    </source>
</evidence>
<dbReference type="InterPro" id="IPR024169">
    <property type="entry name" value="SP_NH2Trfase/AEP_transaminase"/>
</dbReference>
<sequence>MNELELFIPGPTWIRPEIRKAGSYPEFGHRDTQAVEIISNILDNLRIIAELPEGYQAALVNGSGSNAMECAVRSLIAETDRVLCVCVGAFGELFHTLATGFNEQVERLDFEPGAGIDLQVLERTLAKGNFDVVTLTHNESSTGVATNIVRACELINGQGGLAIVDGVSIFAGAPSGIAQALPAAYVTATQKCLALPPGFGIVFVNEAALAKAHTIKNRVYTLDLLRHVDMARQGQTLTTPNCTLLNQMHVQLDYIVHQEGVQARFARHRQQRDHVRGWVQARPERFRLFAAQADASPSLTSLYVDSHVDLSRTKSRMREAGYLIDTGYSKLNKRLMAESGQVMMRIPHMGDISHLMLERFLEVLDEITGEFSR</sequence>
<dbReference type="PANTHER" id="PTHR21152:SF40">
    <property type="entry name" value="ALANINE--GLYOXYLATE AMINOTRANSFERASE"/>
    <property type="match status" value="1"/>
</dbReference>
<dbReference type="InterPro" id="IPR015422">
    <property type="entry name" value="PyrdxlP-dep_Trfase_small"/>
</dbReference>
<dbReference type="Gene3D" id="3.90.1150.10">
    <property type="entry name" value="Aspartate Aminotransferase, domain 1"/>
    <property type="match status" value="1"/>
</dbReference>
<proteinExistence type="inferred from homology"/>
<dbReference type="Proteomes" id="UP000061348">
    <property type="component" value="Unassembled WGS sequence"/>
</dbReference>
<evidence type="ECO:0000256" key="4">
    <source>
        <dbReference type="PIRSR" id="PIRSR000524-1"/>
    </source>
</evidence>
<dbReference type="GO" id="GO:0004760">
    <property type="term" value="F:L-serine-pyruvate transaminase activity"/>
    <property type="evidence" value="ECO:0007669"/>
    <property type="project" value="TreeGrafter"/>
</dbReference>
<dbReference type="PANTHER" id="PTHR21152">
    <property type="entry name" value="AMINOTRANSFERASE CLASS V"/>
    <property type="match status" value="1"/>
</dbReference>
<dbReference type="EC" id="1.12.-.-" evidence="7"/>
<reference evidence="7 8" key="1">
    <citation type="submission" date="2015-05" db="EMBL/GenBank/DDBJ databases">
        <title>A genomic and transcriptomic approach to investigate the blue pigment phenotype in Pseudomonas fluorescens.</title>
        <authorList>
            <person name="Andreani N.A."/>
            <person name="Cardazzo B."/>
        </authorList>
    </citation>
    <scope>NUCLEOTIDE SEQUENCE [LARGE SCALE GENOMIC DNA]</scope>
    <source>
        <strain evidence="7 8">Ps_22</strain>
    </source>
</reference>
<dbReference type="GO" id="GO:0019265">
    <property type="term" value="P:glycine biosynthetic process, by transamination of glyoxylate"/>
    <property type="evidence" value="ECO:0007669"/>
    <property type="project" value="TreeGrafter"/>
</dbReference>
<dbReference type="Gene3D" id="3.40.640.10">
    <property type="entry name" value="Type I PLP-dependent aspartate aminotransferase-like (Major domain)"/>
    <property type="match status" value="1"/>
</dbReference>
<accession>A0A125QF96</accession>
<dbReference type="Pfam" id="PF00266">
    <property type="entry name" value="Aminotran_5"/>
    <property type="match status" value="1"/>
</dbReference>
<comment type="cofactor">
    <cofactor evidence="1 5">
        <name>pyridoxal 5'-phosphate</name>
        <dbReference type="ChEBI" id="CHEBI:597326"/>
    </cofactor>
</comment>
<dbReference type="GO" id="GO:0016491">
    <property type="term" value="F:oxidoreductase activity"/>
    <property type="evidence" value="ECO:0007669"/>
    <property type="project" value="UniProtKB-KW"/>
</dbReference>
<evidence type="ECO:0000313" key="7">
    <source>
        <dbReference type="EMBL" id="KWV77502.1"/>
    </source>
</evidence>
<dbReference type="RefSeq" id="WP_196492180.1">
    <property type="nucleotide sequence ID" value="NZ_LCYA01000246.1"/>
</dbReference>
<feature type="modified residue" description="N6-(pyridoxal phosphate)lysine" evidence="5">
    <location>
        <position position="191"/>
    </location>
</feature>
<organism evidence="7 8">
    <name type="scientific">Pseudomonas fluorescens</name>
    <dbReference type="NCBI Taxonomy" id="294"/>
    <lineage>
        <taxon>Bacteria</taxon>
        <taxon>Pseudomonadati</taxon>
        <taxon>Pseudomonadota</taxon>
        <taxon>Gammaproteobacteria</taxon>
        <taxon>Pseudomonadales</taxon>
        <taxon>Pseudomonadaceae</taxon>
        <taxon>Pseudomonas</taxon>
    </lineage>
</organism>
<dbReference type="InterPro" id="IPR000192">
    <property type="entry name" value="Aminotrans_V_dom"/>
</dbReference>
<feature type="binding site" evidence="4">
    <location>
        <position position="345"/>
    </location>
    <ligand>
        <name>substrate</name>
    </ligand>
</feature>
<evidence type="ECO:0000313" key="8">
    <source>
        <dbReference type="Proteomes" id="UP000061348"/>
    </source>
</evidence>
<comment type="caution">
    <text evidence="7">The sequence shown here is derived from an EMBL/GenBank/DDBJ whole genome shotgun (WGS) entry which is preliminary data.</text>
</comment>
<keyword evidence="3 5" id="KW-0663">Pyridoxal phosphate</keyword>
<protein>
    <submittedName>
        <fullName evidence="7">Soluble hydrogenase 42 kDa subunit</fullName>
        <ecNumber evidence="7">1.12.-.-</ecNumber>
    </submittedName>
</protein>
<dbReference type="PIRSF" id="PIRSF000524">
    <property type="entry name" value="SPT"/>
    <property type="match status" value="1"/>
</dbReference>
<dbReference type="EMBL" id="LCYA01000246">
    <property type="protein sequence ID" value="KWV77502.1"/>
    <property type="molecule type" value="Genomic_DNA"/>
</dbReference>
<dbReference type="AlphaFoldDB" id="A0A125QF96"/>
<dbReference type="InterPro" id="IPR015421">
    <property type="entry name" value="PyrdxlP-dep_Trfase_major"/>
</dbReference>
<gene>
    <name evidence="7" type="ORF">PFLmoz3_06070</name>
</gene>
<evidence type="ECO:0000256" key="3">
    <source>
        <dbReference type="ARBA" id="ARBA00022898"/>
    </source>
</evidence>
<dbReference type="InterPro" id="IPR015424">
    <property type="entry name" value="PyrdxlP-dep_Trfase"/>
</dbReference>
<evidence type="ECO:0000256" key="5">
    <source>
        <dbReference type="PIRSR" id="PIRSR000524-50"/>
    </source>
</evidence>
<evidence type="ECO:0000256" key="2">
    <source>
        <dbReference type="ARBA" id="ARBA00009236"/>
    </source>
</evidence>